<dbReference type="PRINTS" id="PR00449">
    <property type="entry name" value="RASTRNSFRMNG"/>
</dbReference>
<dbReference type="SUPFAM" id="SSF52540">
    <property type="entry name" value="P-loop containing nucleoside triphosphate hydrolases"/>
    <property type="match status" value="1"/>
</dbReference>
<organism evidence="2 3">
    <name type="scientific">Blepharisma stoltei</name>
    <dbReference type="NCBI Taxonomy" id="1481888"/>
    <lineage>
        <taxon>Eukaryota</taxon>
        <taxon>Sar</taxon>
        <taxon>Alveolata</taxon>
        <taxon>Ciliophora</taxon>
        <taxon>Postciliodesmatophora</taxon>
        <taxon>Heterotrichea</taxon>
        <taxon>Heterotrichida</taxon>
        <taxon>Blepharismidae</taxon>
        <taxon>Blepharisma</taxon>
    </lineage>
</organism>
<dbReference type="InterPro" id="IPR027417">
    <property type="entry name" value="P-loop_NTPase"/>
</dbReference>
<dbReference type="GO" id="GO:0003924">
    <property type="term" value="F:GTPase activity"/>
    <property type="evidence" value="ECO:0007669"/>
    <property type="project" value="InterPro"/>
</dbReference>
<reference evidence="2" key="1">
    <citation type="submission" date="2021-09" db="EMBL/GenBank/DDBJ databases">
        <authorList>
            <consortium name="AG Swart"/>
            <person name="Singh M."/>
            <person name="Singh A."/>
            <person name="Seah K."/>
            <person name="Emmerich C."/>
        </authorList>
    </citation>
    <scope>NUCLEOTIDE SEQUENCE</scope>
    <source>
        <strain evidence="2">ATCC30299</strain>
    </source>
</reference>
<proteinExistence type="predicted"/>
<dbReference type="GO" id="GO:0005525">
    <property type="term" value="F:GTP binding"/>
    <property type="evidence" value="ECO:0007669"/>
    <property type="project" value="InterPro"/>
</dbReference>
<dbReference type="InterPro" id="IPR001806">
    <property type="entry name" value="Small_GTPase"/>
</dbReference>
<evidence type="ECO:0000256" key="1">
    <source>
        <dbReference type="ARBA" id="ARBA00022741"/>
    </source>
</evidence>
<accession>A0AAU9IJI7</accession>
<gene>
    <name evidence="2" type="ORF">BSTOLATCC_MIC5223</name>
</gene>
<dbReference type="CDD" id="cd00154">
    <property type="entry name" value="Rab"/>
    <property type="match status" value="1"/>
</dbReference>
<dbReference type="PANTHER" id="PTHR47978">
    <property type="match status" value="1"/>
</dbReference>
<dbReference type="Proteomes" id="UP001162131">
    <property type="component" value="Unassembled WGS sequence"/>
</dbReference>
<evidence type="ECO:0000313" key="2">
    <source>
        <dbReference type="EMBL" id="CAG9311964.1"/>
    </source>
</evidence>
<protein>
    <submittedName>
        <fullName evidence="2">Uncharacterized protein</fullName>
    </submittedName>
</protein>
<dbReference type="PROSITE" id="PS51420">
    <property type="entry name" value="RHO"/>
    <property type="match status" value="1"/>
</dbReference>
<dbReference type="Gene3D" id="3.40.50.300">
    <property type="entry name" value="P-loop containing nucleotide triphosphate hydrolases"/>
    <property type="match status" value="1"/>
</dbReference>
<comment type="caution">
    <text evidence="2">The sequence shown here is derived from an EMBL/GenBank/DDBJ whole genome shotgun (WGS) entry which is preliminary data.</text>
</comment>
<sequence length="203" mass="22931">MESSKQFGAHKIKIVIIGAPTVGKSSLMKRFCDGTFTFSIGPTIGLAERTINIRIHDKDILLNIWDTAGQENFRVVNKLYYKNTSGAIIVFDVTKRESFNDLDWWIKDLTDNAPPNLKNFLVGNKIDLADQRIIPTKEGQNFAKRHDMEYLETSAKEGTDVEKLFQVLAEKILEDKSALSRLSRGSDALLLQPQPKEKAKKCC</sequence>
<keyword evidence="3" id="KW-1185">Reference proteome</keyword>
<evidence type="ECO:0000313" key="3">
    <source>
        <dbReference type="Proteomes" id="UP001162131"/>
    </source>
</evidence>
<dbReference type="InterPro" id="IPR005225">
    <property type="entry name" value="Small_GTP-bd"/>
</dbReference>
<name>A0AAU9IJI7_9CILI</name>
<dbReference type="SMART" id="SM00174">
    <property type="entry name" value="RHO"/>
    <property type="match status" value="1"/>
</dbReference>
<dbReference type="AlphaFoldDB" id="A0AAU9IJI7"/>
<dbReference type="FunFam" id="3.40.50.300:FF:001430">
    <property type="entry name" value="Small GTPase EhRabM3, putative"/>
    <property type="match status" value="1"/>
</dbReference>
<dbReference type="SMART" id="SM00175">
    <property type="entry name" value="RAB"/>
    <property type="match status" value="1"/>
</dbReference>
<dbReference type="Pfam" id="PF00071">
    <property type="entry name" value="Ras"/>
    <property type="match status" value="1"/>
</dbReference>
<dbReference type="EMBL" id="CAJZBQ010000005">
    <property type="protein sequence ID" value="CAG9311964.1"/>
    <property type="molecule type" value="Genomic_DNA"/>
</dbReference>
<dbReference type="NCBIfam" id="TIGR00231">
    <property type="entry name" value="small_GTP"/>
    <property type="match status" value="1"/>
</dbReference>
<dbReference type="PROSITE" id="PS51419">
    <property type="entry name" value="RAB"/>
    <property type="match status" value="1"/>
</dbReference>
<keyword evidence="1" id="KW-0547">Nucleotide-binding</keyword>
<dbReference type="PROSITE" id="PS51421">
    <property type="entry name" value="RAS"/>
    <property type="match status" value="1"/>
</dbReference>
<dbReference type="SMART" id="SM00177">
    <property type="entry name" value="ARF"/>
    <property type="match status" value="1"/>
</dbReference>
<dbReference type="SMART" id="SM00176">
    <property type="entry name" value="RAN"/>
    <property type="match status" value="1"/>
</dbReference>
<dbReference type="SMART" id="SM00173">
    <property type="entry name" value="RAS"/>
    <property type="match status" value="1"/>
</dbReference>